<evidence type="ECO:0000256" key="6">
    <source>
        <dbReference type="ARBA" id="ARBA00023015"/>
    </source>
</evidence>
<keyword evidence="8" id="KW-0804">Transcription</keyword>
<dbReference type="Pfam" id="PF09412">
    <property type="entry name" value="XendoU"/>
    <property type="match status" value="1"/>
</dbReference>
<evidence type="ECO:0000256" key="7">
    <source>
        <dbReference type="ARBA" id="ARBA00023125"/>
    </source>
</evidence>
<keyword evidence="5" id="KW-0862">Zinc</keyword>
<reference evidence="14 15" key="1">
    <citation type="submission" date="2020-06" db="EMBL/GenBank/DDBJ databases">
        <authorList>
            <person name="Li R."/>
            <person name="Bekaert M."/>
        </authorList>
    </citation>
    <scope>NUCLEOTIDE SEQUENCE [LARGE SCALE GENOMIC DNA]</scope>
    <source>
        <strain evidence="15">wild</strain>
    </source>
</reference>
<feature type="compositionally biased region" description="Polar residues" evidence="11">
    <location>
        <begin position="459"/>
        <end position="474"/>
    </location>
</feature>
<dbReference type="InterPro" id="IPR018998">
    <property type="entry name" value="EndoU_C"/>
</dbReference>
<feature type="region of interest" description="Disordered" evidence="11">
    <location>
        <begin position="229"/>
        <end position="294"/>
    </location>
</feature>
<keyword evidence="6" id="KW-0805">Transcription regulation</keyword>
<feature type="domain" description="EndoU" evidence="13">
    <location>
        <begin position="525"/>
        <end position="746"/>
    </location>
</feature>
<keyword evidence="3 10" id="KW-0863">Zinc-finger</keyword>
<dbReference type="PROSITE" id="PS50157">
    <property type="entry name" value="ZINC_FINGER_C2H2_2"/>
    <property type="match status" value="1"/>
</dbReference>
<dbReference type="InterPro" id="IPR031940">
    <property type="entry name" value="DUF4772"/>
</dbReference>
<accession>A0A6J8BVT0</accession>
<evidence type="ECO:0000256" key="1">
    <source>
        <dbReference type="ARBA" id="ARBA00004123"/>
    </source>
</evidence>
<dbReference type="GO" id="GO:0006357">
    <property type="term" value="P:regulation of transcription by RNA polymerase II"/>
    <property type="evidence" value="ECO:0007669"/>
    <property type="project" value="TreeGrafter"/>
</dbReference>
<evidence type="ECO:0000256" key="9">
    <source>
        <dbReference type="ARBA" id="ARBA00023242"/>
    </source>
</evidence>
<evidence type="ECO:0000256" key="4">
    <source>
        <dbReference type="ARBA" id="ARBA00022801"/>
    </source>
</evidence>
<evidence type="ECO:0000256" key="11">
    <source>
        <dbReference type="SAM" id="MobiDB-lite"/>
    </source>
</evidence>
<proteinExistence type="predicted"/>
<dbReference type="GO" id="GO:0000978">
    <property type="term" value="F:RNA polymerase II cis-regulatory region sequence-specific DNA binding"/>
    <property type="evidence" value="ECO:0007669"/>
    <property type="project" value="TreeGrafter"/>
</dbReference>
<evidence type="ECO:0000313" key="14">
    <source>
        <dbReference type="EMBL" id="CAC5388113.1"/>
    </source>
</evidence>
<dbReference type="AlphaFoldDB" id="A0A6J8BVT0"/>
<dbReference type="PANTHER" id="PTHR13006">
    <property type="entry name" value="PAPILLOMAVIRUS REGULATORY FACTOR PRF-1"/>
    <property type="match status" value="1"/>
</dbReference>
<dbReference type="InterPro" id="IPR013087">
    <property type="entry name" value="Znf_C2H2_type"/>
</dbReference>
<evidence type="ECO:0000256" key="10">
    <source>
        <dbReference type="PROSITE-ProRule" id="PRU00042"/>
    </source>
</evidence>
<gene>
    <name evidence="14" type="ORF">MCOR_23393</name>
</gene>
<keyword evidence="2" id="KW-0479">Metal-binding</keyword>
<dbReference type="Gene3D" id="2.30.30.140">
    <property type="match status" value="1"/>
</dbReference>
<dbReference type="SMART" id="SM01366">
    <property type="entry name" value="c-clamp"/>
    <property type="match status" value="1"/>
</dbReference>
<dbReference type="GO" id="GO:0005634">
    <property type="term" value="C:nucleus"/>
    <property type="evidence" value="ECO:0007669"/>
    <property type="project" value="UniProtKB-SubCell"/>
</dbReference>
<comment type="subcellular location">
    <subcellularLocation>
        <location evidence="1">Nucleus</location>
    </subcellularLocation>
</comment>
<keyword evidence="15" id="KW-1185">Reference proteome</keyword>
<dbReference type="Proteomes" id="UP000507470">
    <property type="component" value="Unassembled WGS sequence"/>
</dbReference>
<evidence type="ECO:0000313" key="15">
    <source>
        <dbReference type="Proteomes" id="UP000507470"/>
    </source>
</evidence>
<evidence type="ECO:0000256" key="5">
    <source>
        <dbReference type="ARBA" id="ARBA00022833"/>
    </source>
</evidence>
<feature type="compositionally biased region" description="Low complexity" evidence="11">
    <location>
        <begin position="249"/>
        <end position="258"/>
    </location>
</feature>
<feature type="region of interest" description="Disordered" evidence="11">
    <location>
        <begin position="448"/>
        <end position="492"/>
    </location>
</feature>
<dbReference type="GO" id="GO:0003700">
    <property type="term" value="F:DNA-binding transcription factor activity"/>
    <property type="evidence" value="ECO:0007669"/>
    <property type="project" value="TreeGrafter"/>
</dbReference>
<feature type="domain" description="C2H2-type" evidence="12">
    <location>
        <begin position="299"/>
        <end position="329"/>
    </location>
</feature>
<dbReference type="OrthoDB" id="5950721at2759"/>
<dbReference type="CDD" id="cd21159">
    <property type="entry name" value="XendoU"/>
    <property type="match status" value="1"/>
</dbReference>
<dbReference type="InterPro" id="IPR052253">
    <property type="entry name" value="CR1/CR2-DNA-binding_regulator"/>
</dbReference>
<evidence type="ECO:0000256" key="8">
    <source>
        <dbReference type="ARBA" id="ARBA00023163"/>
    </source>
</evidence>
<organism evidence="14 15">
    <name type="scientific">Mytilus coruscus</name>
    <name type="common">Sea mussel</name>
    <dbReference type="NCBI Taxonomy" id="42192"/>
    <lineage>
        <taxon>Eukaryota</taxon>
        <taxon>Metazoa</taxon>
        <taxon>Spiralia</taxon>
        <taxon>Lophotrochozoa</taxon>
        <taxon>Mollusca</taxon>
        <taxon>Bivalvia</taxon>
        <taxon>Autobranchia</taxon>
        <taxon>Pteriomorphia</taxon>
        <taxon>Mytilida</taxon>
        <taxon>Mytiloidea</taxon>
        <taxon>Mytilidae</taxon>
        <taxon>Mytilinae</taxon>
        <taxon>Mytilus</taxon>
    </lineage>
</organism>
<dbReference type="SUPFAM" id="SSF63748">
    <property type="entry name" value="Tudor/PWWP/MBT"/>
    <property type="match status" value="1"/>
</dbReference>
<feature type="region of interest" description="Disordered" evidence="11">
    <location>
        <begin position="161"/>
        <end position="193"/>
    </location>
</feature>
<evidence type="ECO:0000259" key="13">
    <source>
        <dbReference type="PROSITE" id="PS51959"/>
    </source>
</evidence>
<evidence type="ECO:0000259" key="12">
    <source>
        <dbReference type="PROSITE" id="PS50157"/>
    </source>
</evidence>
<dbReference type="EMBL" id="CACVKT020004142">
    <property type="protein sequence ID" value="CAC5388113.1"/>
    <property type="molecule type" value="Genomic_DNA"/>
</dbReference>
<dbReference type="GO" id="GO:0004521">
    <property type="term" value="F:RNA endonuclease activity"/>
    <property type="evidence" value="ECO:0007669"/>
    <property type="project" value="InterPro"/>
</dbReference>
<dbReference type="SMART" id="SM00355">
    <property type="entry name" value="ZnF_C2H2"/>
    <property type="match status" value="1"/>
</dbReference>
<dbReference type="GO" id="GO:0008270">
    <property type="term" value="F:zinc ion binding"/>
    <property type="evidence" value="ECO:0007669"/>
    <property type="project" value="UniProtKB-KW"/>
</dbReference>
<keyword evidence="7" id="KW-0238">DNA-binding</keyword>
<dbReference type="InterPro" id="IPR037227">
    <property type="entry name" value="EndoU-like"/>
</dbReference>
<dbReference type="PROSITE" id="PS51959">
    <property type="entry name" value="ENDOU"/>
    <property type="match status" value="1"/>
</dbReference>
<evidence type="ECO:0000256" key="3">
    <source>
        <dbReference type="ARBA" id="ARBA00022771"/>
    </source>
</evidence>
<evidence type="ECO:0000256" key="2">
    <source>
        <dbReference type="ARBA" id="ARBA00022723"/>
    </source>
</evidence>
<protein>
    <submittedName>
        <fullName evidence="14">Uncharacterized protein</fullName>
    </submittedName>
</protein>
<dbReference type="SUPFAM" id="SSF142877">
    <property type="entry name" value="EndoU-like"/>
    <property type="match status" value="1"/>
</dbReference>
<name>A0A6J8BVT0_MYTCO</name>
<dbReference type="GO" id="GO:0016787">
    <property type="term" value="F:hydrolase activity"/>
    <property type="evidence" value="ECO:0007669"/>
    <property type="project" value="UniProtKB-KW"/>
</dbReference>
<keyword evidence="9" id="KW-0539">Nucleus</keyword>
<feature type="compositionally biased region" description="Low complexity" evidence="11">
    <location>
        <begin position="229"/>
        <end position="238"/>
    </location>
</feature>
<sequence length="746" mass="84686">MFTNRRLAKRSIIGTKISALWQDGRYYPGSIQNYTAEDSMVFGPTYAIQFDDGHRKEVRANEIIGPGFQTLSSVKLKNGQKLYLTLNGREVPGIVIEHDREHDVVVINVKMSNGDESEIERKTDELRLIESRKSARLVDQDTDYSKLADLTLNTNDNKRSRTVSHVIDVPSKVRHRGPNIEGEDQNNSQTDDDVEMDDNIAAMVLTSLSCSPVSPHFHGSLSEKSHLLSSSANSSGFHSEPRSDPSPPLSSHLSESCPTTAGLFFGPMGKDEGINEDDDMENSPEPKRKRSLGMTKTMFQCTWKGCGKVHNTESAIEKHVRTNHLGGKDSDSDMSDHEEEFYYTEIEVNVDNVTKTFSDMFTSSPPDNNYMDPVQYITDHDYQRKIDIPETRQETVDMKEHSYSHMHASSVPSGGFFPYQELTAPISMPQMKRSLSWQNSANLSPVSSAVSSPIRMTKLSPQDRLQQHQAQSPKSHMFGQSPKSAALHKKPRSEVRKCRKVYGMENREMWCTQFLVLTGVVTCVEDTELSTLITSLWNSDSNAATSRDLHYSYQQHTDTSSSADNAPKRLFSYVNENYLFHKPTYRTFLDLLDNYKNSVGTAEHVTNTEVAEELRFVNEICKTSIMQKTQQFLHKKGEVKGTSVDGFHNWIQFYLEEKKGHANYLGYVFKHQPGILGVHFKWYSSYKKLSSLILGSSPEFEMACYTLCYYLHRNRDCQFNINGHTIRVKTYEVDNMPGDQIATAYL</sequence>
<dbReference type="PANTHER" id="PTHR13006:SF9">
    <property type="entry name" value="GLUCOSE TRANSPORTER 4 ENHANCER FACTOR, ISOFORM G"/>
    <property type="match status" value="1"/>
</dbReference>
<keyword evidence="4" id="KW-0378">Hydrolase</keyword>
<dbReference type="Pfam" id="PF15997">
    <property type="entry name" value="DUF4772"/>
    <property type="match status" value="1"/>
</dbReference>